<keyword evidence="3" id="KW-1185">Reference proteome</keyword>
<comment type="caution">
    <text evidence="2">The sequence shown here is derived from an EMBL/GenBank/DDBJ whole genome shotgun (WGS) entry which is preliminary data.</text>
</comment>
<proteinExistence type="predicted"/>
<reference evidence="2" key="2">
    <citation type="submission" date="2021-04" db="EMBL/GenBank/DDBJ databases">
        <authorList>
            <person name="Podell S."/>
        </authorList>
    </citation>
    <scope>NUCLEOTIDE SEQUENCE</scope>
    <source>
        <strain evidence="2">Hildebrandi</strain>
    </source>
</reference>
<feature type="transmembrane region" description="Helical" evidence="1">
    <location>
        <begin position="12"/>
        <end position="33"/>
    </location>
</feature>
<sequence length="83" mass="9440">MNIHNLFRRNAVTLMIQSIYILSVMCVIGIDALKTFLGANRDRPFAHARLKRVLEAIRDPAAPNIEEPAGVPDIDQEETWLRI</sequence>
<reference evidence="2" key="1">
    <citation type="journal article" date="2021" name="Sci. Rep.">
        <title>Diploid genomic architecture of Nitzschia inconspicua, an elite biomass production diatom.</title>
        <authorList>
            <person name="Oliver A."/>
            <person name="Podell S."/>
            <person name="Pinowska A."/>
            <person name="Traller J.C."/>
            <person name="Smith S.R."/>
            <person name="McClure R."/>
            <person name="Beliaev A."/>
            <person name="Bohutskyi P."/>
            <person name="Hill E.A."/>
            <person name="Rabines A."/>
            <person name="Zheng H."/>
            <person name="Allen L.Z."/>
            <person name="Kuo A."/>
            <person name="Grigoriev I.V."/>
            <person name="Allen A.E."/>
            <person name="Hazlebeck D."/>
            <person name="Allen E.E."/>
        </authorList>
    </citation>
    <scope>NUCLEOTIDE SEQUENCE</scope>
    <source>
        <strain evidence="2">Hildebrandi</strain>
    </source>
</reference>
<keyword evidence="1" id="KW-0472">Membrane</keyword>
<evidence type="ECO:0000313" key="3">
    <source>
        <dbReference type="Proteomes" id="UP000693970"/>
    </source>
</evidence>
<keyword evidence="1" id="KW-1133">Transmembrane helix</keyword>
<dbReference type="EMBL" id="JAGRRH010000015">
    <property type="protein sequence ID" value="KAG7356430.1"/>
    <property type="molecule type" value="Genomic_DNA"/>
</dbReference>
<dbReference type="AlphaFoldDB" id="A0A9K3L7P1"/>
<organism evidence="2 3">
    <name type="scientific">Nitzschia inconspicua</name>
    <dbReference type="NCBI Taxonomy" id="303405"/>
    <lineage>
        <taxon>Eukaryota</taxon>
        <taxon>Sar</taxon>
        <taxon>Stramenopiles</taxon>
        <taxon>Ochrophyta</taxon>
        <taxon>Bacillariophyta</taxon>
        <taxon>Bacillariophyceae</taxon>
        <taxon>Bacillariophycidae</taxon>
        <taxon>Bacillariales</taxon>
        <taxon>Bacillariaceae</taxon>
        <taxon>Nitzschia</taxon>
    </lineage>
</organism>
<keyword evidence="1" id="KW-0812">Transmembrane</keyword>
<accession>A0A9K3L7P1</accession>
<protein>
    <submittedName>
        <fullName evidence="2">Uncharacterized protein</fullName>
    </submittedName>
</protein>
<evidence type="ECO:0000256" key="1">
    <source>
        <dbReference type="SAM" id="Phobius"/>
    </source>
</evidence>
<name>A0A9K3L7P1_9STRA</name>
<evidence type="ECO:0000313" key="2">
    <source>
        <dbReference type="EMBL" id="KAG7356430.1"/>
    </source>
</evidence>
<dbReference type="Proteomes" id="UP000693970">
    <property type="component" value="Unassembled WGS sequence"/>
</dbReference>
<gene>
    <name evidence="2" type="ORF">IV203_001116</name>
</gene>